<sequence>MKKSYLSVLFLLFVFFSHAQFTTGNLVVVRLGDGVTVYNGGAAARCFLDEYTTAGTFVQSVPMPVTTSGANRRFMLNNGFTGGLITLSLDNRYLLLPGYDVAESSQPLTSLTAAVAPRIVARINKNAVINTTTVTGAYDGEAVESAYSPNGTDIAVAGSSGNPVVTGTGGVRYVVAGGTSSLTVNLASLSNYQLNVFNNQLYLSSEFNNVSIGVFSGTFPVTVTPSITNLPGLPTTGATPVGYFFADLDNTITGVDVLYMCDRNAFGGATGNTITKYSLVAGSWVKNNSVAVTNPLGLTATVSGSTVTLYATSSTKLYSLVDASGYNSNISASLTTLATASANTTFKGLAFAPSVSDGVTAVREEEFLNVSKVFQSSAASLQVAWTAKKTEVIILSITDLSGRTVYRSSTKATAGFNERSLPIQSLARGSYVLKITNGREQKVHQFIKQ</sequence>
<protein>
    <submittedName>
        <fullName evidence="3">T9SS type A sorting domain-containing protein</fullName>
    </submittedName>
</protein>
<feature type="chain" id="PRO_5020618200" evidence="1">
    <location>
        <begin position="20"/>
        <end position="449"/>
    </location>
</feature>
<comment type="caution">
    <text evidence="3">The sequence shown here is derived from an EMBL/GenBank/DDBJ whole genome shotgun (WGS) entry which is preliminary data.</text>
</comment>
<accession>A0A4Q1CI43</accession>
<feature type="domain" description="Secretion system C-terminal sorting" evidence="2">
    <location>
        <begin position="386"/>
        <end position="447"/>
    </location>
</feature>
<proteinExistence type="predicted"/>
<evidence type="ECO:0000313" key="4">
    <source>
        <dbReference type="Proteomes" id="UP000290204"/>
    </source>
</evidence>
<dbReference type="EMBL" id="SDHW01000003">
    <property type="protein sequence ID" value="RXK59775.1"/>
    <property type="molecule type" value="Genomic_DNA"/>
</dbReference>
<gene>
    <name evidence="3" type="ORF">ESA94_12000</name>
</gene>
<evidence type="ECO:0000256" key="1">
    <source>
        <dbReference type="SAM" id="SignalP"/>
    </source>
</evidence>
<keyword evidence="1" id="KW-0732">Signal</keyword>
<organism evidence="3 4">
    <name type="scientific">Lacibacter luteus</name>
    <dbReference type="NCBI Taxonomy" id="2508719"/>
    <lineage>
        <taxon>Bacteria</taxon>
        <taxon>Pseudomonadati</taxon>
        <taxon>Bacteroidota</taxon>
        <taxon>Chitinophagia</taxon>
        <taxon>Chitinophagales</taxon>
        <taxon>Chitinophagaceae</taxon>
        <taxon>Lacibacter</taxon>
    </lineage>
</organism>
<name>A0A4Q1CI43_9BACT</name>
<evidence type="ECO:0000259" key="2">
    <source>
        <dbReference type="Pfam" id="PF18962"/>
    </source>
</evidence>
<keyword evidence="4" id="KW-1185">Reference proteome</keyword>
<dbReference type="AlphaFoldDB" id="A0A4Q1CI43"/>
<reference evidence="3 4" key="1">
    <citation type="submission" date="2019-01" db="EMBL/GenBank/DDBJ databases">
        <title>Lacibacter sp. strain TTM-7.</title>
        <authorList>
            <person name="Chen W.-M."/>
        </authorList>
    </citation>
    <scope>NUCLEOTIDE SEQUENCE [LARGE SCALE GENOMIC DNA]</scope>
    <source>
        <strain evidence="3 4">TTM-7</strain>
    </source>
</reference>
<feature type="signal peptide" evidence="1">
    <location>
        <begin position="1"/>
        <end position="19"/>
    </location>
</feature>
<evidence type="ECO:0000313" key="3">
    <source>
        <dbReference type="EMBL" id="RXK59775.1"/>
    </source>
</evidence>
<dbReference type="Proteomes" id="UP000290204">
    <property type="component" value="Unassembled WGS sequence"/>
</dbReference>
<dbReference type="NCBIfam" id="TIGR04183">
    <property type="entry name" value="Por_Secre_tail"/>
    <property type="match status" value="1"/>
</dbReference>
<dbReference type="RefSeq" id="WP_129131149.1">
    <property type="nucleotide sequence ID" value="NZ_SDHW01000003.1"/>
</dbReference>
<dbReference type="Pfam" id="PF18962">
    <property type="entry name" value="Por_Secre_tail"/>
    <property type="match status" value="1"/>
</dbReference>
<dbReference type="InterPro" id="IPR026444">
    <property type="entry name" value="Secre_tail"/>
</dbReference>
<dbReference type="OrthoDB" id="740055at2"/>